<proteinExistence type="predicted"/>
<organism evidence="2 3">
    <name type="scientific">Nitrosomonas europaea (strain ATCC 19718 / CIP 103999 / KCTC 2705 / NBRC 14298)</name>
    <dbReference type="NCBI Taxonomy" id="228410"/>
    <lineage>
        <taxon>Bacteria</taxon>
        <taxon>Pseudomonadati</taxon>
        <taxon>Pseudomonadota</taxon>
        <taxon>Betaproteobacteria</taxon>
        <taxon>Nitrosomonadales</taxon>
        <taxon>Nitrosomonadaceae</taxon>
        <taxon>Nitrosomonas</taxon>
    </lineage>
</organism>
<dbReference type="HOGENOM" id="CLU_122371_0_0_4"/>
<evidence type="ECO:0000313" key="2">
    <source>
        <dbReference type="EMBL" id="CAD84076.1"/>
    </source>
</evidence>
<evidence type="ECO:0000313" key="3">
    <source>
        <dbReference type="Proteomes" id="UP000001416"/>
    </source>
</evidence>
<dbReference type="eggNOG" id="ENOG5032YN2">
    <property type="taxonomic scope" value="Bacteria"/>
</dbReference>
<gene>
    <name evidence="2" type="ordered locus">NE0165</name>
</gene>
<dbReference type="EMBL" id="AL954747">
    <property type="protein sequence ID" value="CAD84076.1"/>
    <property type="molecule type" value="Genomic_DNA"/>
</dbReference>
<sequence>MPLSYAGCLCGIAAMVRLLKYIWAAPCSLFGLGCGLFLLLIGGSVRQVSGILEFSIGYGNPIPFFPFWAITFGHVVLGLNESALEYSRAHELEHVRQYEVWGVLFFLAYPVSSLWQLFRGRNPYWYNYFEIQARQRSGQKRLGL</sequence>
<evidence type="ECO:0000256" key="1">
    <source>
        <dbReference type="SAM" id="Phobius"/>
    </source>
</evidence>
<keyword evidence="1" id="KW-1133">Transmembrane helix</keyword>
<name>Q82XT7_NITEU</name>
<feature type="transmembrane region" description="Helical" evidence="1">
    <location>
        <begin position="100"/>
        <end position="118"/>
    </location>
</feature>
<dbReference type="STRING" id="228410.NE0165"/>
<dbReference type="AlphaFoldDB" id="Q82XT7"/>
<feature type="transmembrane region" description="Helical" evidence="1">
    <location>
        <begin position="62"/>
        <end position="79"/>
    </location>
</feature>
<dbReference type="Proteomes" id="UP000001416">
    <property type="component" value="Chromosome"/>
</dbReference>
<evidence type="ECO:0008006" key="4">
    <source>
        <dbReference type="Google" id="ProtNLM"/>
    </source>
</evidence>
<reference evidence="2 3" key="1">
    <citation type="journal article" date="2003" name="J. Bacteriol.">
        <title>Complete genome sequence of the ammonia-oxidizing bacterium and obligate chemolithoautotroph Nitrosomonas europaea.</title>
        <authorList>
            <person name="Chain P."/>
            <person name="Lamerdin J."/>
            <person name="Larimer F."/>
            <person name="Regala W."/>
            <person name="Land M."/>
            <person name="Hauser L."/>
            <person name="Hooper A."/>
            <person name="Klotz M."/>
            <person name="Norton J."/>
            <person name="Sayavedra-Soto L."/>
            <person name="Arciero D."/>
            <person name="Hommes N."/>
            <person name="Whittaker M."/>
            <person name="Arp D."/>
        </authorList>
    </citation>
    <scope>NUCLEOTIDE SEQUENCE [LARGE SCALE GENOMIC DNA]</scope>
    <source>
        <strain evidence="3">ATCC 19718 / CIP 103999 / KCTC 2705 / NBRC 14298</strain>
    </source>
</reference>
<keyword evidence="1" id="KW-0812">Transmembrane</keyword>
<keyword evidence="1" id="KW-0472">Membrane</keyword>
<dbReference type="KEGG" id="neu:NE0165"/>
<protein>
    <recommendedName>
        <fullName evidence="4">Signal peptide prediction</fullName>
    </recommendedName>
</protein>
<feature type="transmembrane region" description="Helical" evidence="1">
    <location>
        <begin position="21"/>
        <end position="42"/>
    </location>
</feature>
<keyword evidence="3" id="KW-1185">Reference proteome</keyword>
<accession>Q82XT7</accession>